<comment type="caution">
    <text evidence="1">The sequence shown here is derived from an EMBL/GenBank/DDBJ whole genome shotgun (WGS) entry which is preliminary data.</text>
</comment>
<name>X1UPJ7_9ZZZZ</name>
<reference evidence="1" key="1">
    <citation type="journal article" date="2014" name="Front. Microbiol.">
        <title>High frequency of phylogenetically diverse reductive dehalogenase-homologous genes in deep subseafloor sedimentary metagenomes.</title>
        <authorList>
            <person name="Kawai M."/>
            <person name="Futagami T."/>
            <person name="Toyoda A."/>
            <person name="Takaki Y."/>
            <person name="Nishi S."/>
            <person name="Hori S."/>
            <person name="Arai W."/>
            <person name="Tsubouchi T."/>
            <person name="Morono Y."/>
            <person name="Uchiyama I."/>
            <person name="Ito T."/>
            <person name="Fujiyama A."/>
            <person name="Inagaki F."/>
            <person name="Takami H."/>
        </authorList>
    </citation>
    <scope>NUCLEOTIDE SEQUENCE</scope>
    <source>
        <strain evidence="1">Expedition CK06-06</strain>
    </source>
</reference>
<organism evidence="1">
    <name type="scientific">marine sediment metagenome</name>
    <dbReference type="NCBI Taxonomy" id="412755"/>
    <lineage>
        <taxon>unclassified sequences</taxon>
        <taxon>metagenomes</taxon>
        <taxon>ecological metagenomes</taxon>
    </lineage>
</organism>
<sequence>SVNPLLSALQFSVAGMDYPVMYVRDMYNFKPKGAAWFPMPFVVPEKVNLKVYLRYINSVTARSTTAVGSEMLGFIGEVIAKQAYLQKQVHA</sequence>
<protein>
    <submittedName>
        <fullName evidence="1">Uncharacterized protein</fullName>
    </submittedName>
</protein>
<accession>X1UPJ7</accession>
<proteinExistence type="predicted"/>
<gene>
    <name evidence="1" type="ORF">S12H4_34869</name>
</gene>
<dbReference type="EMBL" id="BARW01020667">
    <property type="protein sequence ID" value="GAI94289.1"/>
    <property type="molecule type" value="Genomic_DNA"/>
</dbReference>
<feature type="non-terminal residue" evidence="1">
    <location>
        <position position="1"/>
    </location>
</feature>
<evidence type="ECO:0000313" key="1">
    <source>
        <dbReference type="EMBL" id="GAI94289.1"/>
    </source>
</evidence>
<dbReference type="AlphaFoldDB" id="X1UPJ7"/>